<dbReference type="EMBL" id="CAJNOR010003378">
    <property type="protein sequence ID" value="CAF1407839.1"/>
    <property type="molecule type" value="Genomic_DNA"/>
</dbReference>
<proteinExistence type="predicted"/>
<feature type="transmembrane region" description="Helical" evidence="1">
    <location>
        <begin position="94"/>
        <end position="113"/>
    </location>
</feature>
<dbReference type="Proteomes" id="UP000663828">
    <property type="component" value="Unassembled WGS sequence"/>
</dbReference>
<accession>A0A815LIW9</accession>
<name>A0A815LIW9_ADIRI</name>
<evidence type="ECO:0000313" key="2">
    <source>
        <dbReference type="EMBL" id="CAF1407839.1"/>
    </source>
</evidence>
<feature type="transmembrane region" description="Helical" evidence="1">
    <location>
        <begin position="188"/>
        <end position="210"/>
    </location>
</feature>
<protein>
    <submittedName>
        <fullName evidence="2">Uncharacterized protein</fullName>
    </submittedName>
</protein>
<feature type="transmembrane region" description="Helical" evidence="1">
    <location>
        <begin position="119"/>
        <end position="138"/>
    </location>
</feature>
<keyword evidence="1" id="KW-1133">Transmembrane helix</keyword>
<evidence type="ECO:0000313" key="3">
    <source>
        <dbReference type="Proteomes" id="UP000663828"/>
    </source>
</evidence>
<keyword evidence="3" id="KW-1185">Reference proteome</keyword>
<reference evidence="2" key="1">
    <citation type="submission" date="2021-02" db="EMBL/GenBank/DDBJ databases">
        <authorList>
            <person name="Nowell W R."/>
        </authorList>
    </citation>
    <scope>NUCLEOTIDE SEQUENCE</scope>
</reference>
<evidence type="ECO:0000256" key="1">
    <source>
        <dbReference type="SAM" id="Phobius"/>
    </source>
</evidence>
<organism evidence="2 3">
    <name type="scientific">Adineta ricciae</name>
    <name type="common">Rotifer</name>
    <dbReference type="NCBI Taxonomy" id="249248"/>
    <lineage>
        <taxon>Eukaryota</taxon>
        <taxon>Metazoa</taxon>
        <taxon>Spiralia</taxon>
        <taxon>Gnathifera</taxon>
        <taxon>Rotifera</taxon>
        <taxon>Eurotatoria</taxon>
        <taxon>Bdelloidea</taxon>
        <taxon>Adinetida</taxon>
        <taxon>Adinetidae</taxon>
        <taxon>Adineta</taxon>
    </lineage>
</organism>
<keyword evidence="1" id="KW-0812">Transmembrane</keyword>
<feature type="transmembrane region" description="Helical" evidence="1">
    <location>
        <begin position="66"/>
        <end position="87"/>
    </location>
</feature>
<gene>
    <name evidence="2" type="ORF">XAT740_LOCUS34512</name>
</gene>
<feature type="transmembrane region" description="Helical" evidence="1">
    <location>
        <begin position="31"/>
        <end position="54"/>
    </location>
</feature>
<feature type="transmembrane region" description="Helical" evidence="1">
    <location>
        <begin position="150"/>
        <end position="176"/>
    </location>
</feature>
<keyword evidence="1" id="KW-0472">Membrane</keyword>
<dbReference type="AlphaFoldDB" id="A0A815LIW9"/>
<sequence>MQTTKPRQSKEIQPIFDLLDDEQPFTRQTQVILGSFGLLFLLCKLLIVPLVQISPSKNMVSINEKWLLYIMMAVIGISTIFCFIGLATPGWGHFLYSGTLGSKVFVFSIYVPLATGPLAIISLLLLIVSLVGLILIFLKKLQHPYAPIGIIVLMIVATFFLLGTFTSFFSFGPAAIASSTLGNSVYSINLIITAFTFTYLTSIIGTYWLATVHGDLLNIKTESADYSSKAEEHADDLPEAF</sequence>
<comment type="caution">
    <text evidence="2">The sequence shown here is derived from an EMBL/GenBank/DDBJ whole genome shotgun (WGS) entry which is preliminary data.</text>
</comment>